<sequence length="337" mass="39094">MEMFSLLLAGYVVVAIPMTIAYQLVCKNEAEPMELYINGLYQFAGKHDDKKMAKESIKIVNFREAIYMLYAWILYVSLNLTPAIFVFGFHWTKPCRNTILAWWAIPECVFIFRNSESMLLQFGMLLGKFVVLTVNYYIWAKNFSTFAFGSAGIQTLFILKLNWIIEIFGKISNKKHAVTKSTGNLYREIQILGQLYNQIVDRAFLVVTILLIFCMSVTFTVLIQMDWTMKNALELAWFSVVGFNCVLYFMVSVGGGMVSVYKQTKRIVDDLKRRRPFSSCFKVTREKQLEDKWYQKFVRSCLPIRIRLGGSNFLEELTSLRCIDCSIDMTIQLLLLM</sequence>
<feature type="transmembrane region" description="Helical" evidence="1">
    <location>
        <begin position="235"/>
        <end position="261"/>
    </location>
</feature>
<gene>
    <name evidence="3" type="ORF">ODALV1_LOCUS140</name>
</gene>
<feature type="transmembrane region" description="Helical" evidence="1">
    <location>
        <begin position="119"/>
        <end position="139"/>
    </location>
</feature>
<feature type="transmembrane region" description="Helical" evidence="1">
    <location>
        <begin position="69"/>
        <end position="89"/>
    </location>
</feature>
<dbReference type="EMBL" id="CAXLJM020000001">
    <property type="protein sequence ID" value="CAL8068160.1"/>
    <property type="molecule type" value="Genomic_DNA"/>
</dbReference>
<proteinExistence type="predicted"/>
<feature type="signal peptide" evidence="2">
    <location>
        <begin position="1"/>
        <end position="21"/>
    </location>
</feature>
<name>A0ABP1PHR6_9HEXA</name>
<feature type="transmembrane region" description="Helical" evidence="1">
    <location>
        <begin position="145"/>
        <end position="165"/>
    </location>
</feature>
<evidence type="ECO:0000313" key="3">
    <source>
        <dbReference type="EMBL" id="CAL8068160.1"/>
    </source>
</evidence>
<organism evidence="3 4">
    <name type="scientific">Orchesella dallaii</name>
    <dbReference type="NCBI Taxonomy" id="48710"/>
    <lineage>
        <taxon>Eukaryota</taxon>
        <taxon>Metazoa</taxon>
        <taxon>Ecdysozoa</taxon>
        <taxon>Arthropoda</taxon>
        <taxon>Hexapoda</taxon>
        <taxon>Collembola</taxon>
        <taxon>Entomobryomorpha</taxon>
        <taxon>Entomobryoidea</taxon>
        <taxon>Orchesellidae</taxon>
        <taxon>Orchesellinae</taxon>
        <taxon>Orchesella</taxon>
    </lineage>
</organism>
<evidence type="ECO:0000256" key="2">
    <source>
        <dbReference type="SAM" id="SignalP"/>
    </source>
</evidence>
<evidence type="ECO:0000256" key="1">
    <source>
        <dbReference type="SAM" id="Phobius"/>
    </source>
</evidence>
<evidence type="ECO:0000313" key="4">
    <source>
        <dbReference type="Proteomes" id="UP001642540"/>
    </source>
</evidence>
<reference evidence="3 4" key="1">
    <citation type="submission" date="2024-08" db="EMBL/GenBank/DDBJ databases">
        <authorList>
            <person name="Cucini C."/>
            <person name="Frati F."/>
        </authorList>
    </citation>
    <scope>NUCLEOTIDE SEQUENCE [LARGE SCALE GENOMIC DNA]</scope>
</reference>
<keyword evidence="1" id="KW-0472">Membrane</keyword>
<dbReference type="Proteomes" id="UP001642540">
    <property type="component" value="Unassembled WGS sequence"/>
</dbReference>
<comment type="caution">
    <text evidence="3">The sequence shown here is derived from an EMBL/GenBank/DDBJ whole genome shotgun (WGS) entry which is preliminary data.</text>
</comment>
<keyword evidence="2" id="KW-0732">Signal</keyword>
<keyword evidence="4" id="KW-1185">Reference proteome</keyword>
<evidence type="ECO:0008006" key="5">
    <source>
        <dbReference type="Google" id="ProtNLM"/>
    </source>
</evidence>
<feature type="chain" id="PRO_5046730188" description="Gustatory receptor" evidence="2">
    <location>
        <begin position="22"/>
        <end position="337"/>
    </location>
</feature>
<keyword evidence="1" id="KW-0812">Transmembrane</keyword>
<feature type="transmembrane region" description="Helical" evidence="1">
    <location>
        <begin position="203"/>
        <end position="223"/>
    </location>
</feature>
<protein>
    <recommendedName>
        <fullName evidence="5">Gustatory receptor</fullName>
    </recommendedName>
</protein>
<accession>A0ABP1PHR6</accession>
<keyword evidence="1" id="KW-1133">Transmembrane helix</keyword>